<dbReference type="InterPro" id="IPR027417">
    <property type="entry name" value="P-loop_NTPase"/>
</dbReference>
<dbReference type="InterPro" id="IPR010359">
    <property type="entry name" value="IrrE_HExxH"/>
</dbReference>
<dbReference type="Gene3D" id="1.10.10.2910">
    <property type="match status" value="1"/>
</dbReference>
<protein>
    <recommendedName>
        <fullName evidence="9">DNA 3'-5' helicase</fullName>
        <ecNumber evidence="9">5.6.2.4</ecNumber>
    </recommendedName>
    <alternativeName>
        <fullName evidence="10">DNA 3'-5' helicase II</fullName>
    </alternativeName>
</protein>
<name>A0ABU9PVK1_9BURK</name>
<dbReference type="Pfam" id="PF12705">
    <property type="entry name" value="PDDEXK_1"/>
    <property type="match status" value="1"/>
</dbReference>
<dbReference type="InterPro" id="IPR038726">
    <property type="entry name" value="PDDEXK_AddAB-type"/>
</dbReference>
<evidence type="ECO:0000313" key="15">
    <source>
        <dbReference type="EMBL" id="MEM4988016.1"/>
    </source>
</evidence>
<dbReference type="PANTHER" id="PTHR11070">
    <property type="entry name" value="UVRD / RECB / PCRA DNA HELICASE FAMILY MEMBER"/>
    <property type="match status" value="1"/>
</dbReference>
<evidence type="ECO:0000256" key="7">
    <source>
        <dbReference type="ARBA" id="ARBA00023235"/>
    </source>
</evidence>
<dbReference type="EC" id="5.6.2.4" evidence="9"/>
<gene>
    <name evidence="15" type="ORF">V8G57_11520</name>
</gene>
<reference evidence="15 16" key="1">
    <citation type="submission" date="2024-02" db="EMBL/GenBank/DDBJ databases">
        <title>Draft genome sequence of Collimonas sp. strain H4R21, an effective mineral-weathering bacterial strain isolated from the beech rhizosphere.</title>
        <authorList>
            <person name="Morin E."/>
            <person name="Uroz S."/>
            <person name="Leveau J.H.J."/>
            <person name="Kumar R."/>
            <person name="Rey M.W."/>
            <person name="Pham J."/>
        </authorList>
    </citation>
    <scope>NUCLEOTIDE SEQUENCE [LARGE SCALE GENOMIC DNA]</scope>
    <source>
        <strain evidence="15 16">H4R21</strain>
    </source>
</reference>
<comment type="similarity">
    <text evidence="1">Belongs to the helicase family. UvrD subfamily.</text>
</comment>
<keyword evidence="6" id="KW-0238">DNA-binding</keyword>
<comment type="caution">
    <text evidence="15">The sequence shown here is derived from an EMBL/GenBank/DDBJ whole genome shotgun (WGS) entry which is preliminary data.</text>
</comment>
<dbReference type="Gene3D" id="1.10.486.10">
    <property type="entry name" value="PCRA, domain 4"/>
    <property type="match status" value="1"/>
</dbReference>
<keyword evidence="5 12" id="KW-0067">ATP-binding</keyword>
<dbReference type="InterPro" id="IPR000212">
    <property type="entry name" value="DNA_helicase_UvrD/REP"/>
</dbReference>
<evidence type="ECO:0000256" key="4">
    <source>
        <dbReference type="ARBA" id="ARBA00022806"/>
    </source>
</evidence>
<evidence type="ECO:0000256" key="6">
    <source>
        <dbReference type="ARBA" id="ARBA00023125"/>
    </source>
</evidence>
<evidence type="ECO:0000256" key="11">
    <source>
        <dbReference type="ARBA" id="ARBA00048988"/>
    </source>
</evidence>
<dbReference type="CDD" id="cd17932">
    <property type="entry name" value="DEXQc_UvrD"/>
    <property type="match status" value="1"/>
</dbReference>
<comment type="catalytic activity">
    <reaction evidence="11">
        <text>ATP + H2O = ADP + phosphate + H(+)</text>
        <dbReference type="Rhea" id="RHEA:13065"/>
        <dbReference type="ChEBI" id="CHEBI:15377"/>
        <dbReference type="ChEBI" id="CHEBI:15378"/>
        <dbReference type="ChEBI" id="CHEBI:30616"/>
        <dbReference type="ChEBI" id="CHEBI:43474"/>
        <dbReference type="ChEBI" id="CHEBI:456216"/>
        <dbReference type="EC" id="5.6.2.4"/>
    </reaction>
</comment>
<organism evidence="15 16">
    <name type="scientific">Collimonas rhizosphaerae</name>
    <dbReference type="NCBI Taxonomy" id="3126357"/>
    <lineage>
        <taxon>Bacteria</taxon>
        <taxon>Pseudomonadati</taxon>
        <taxon>Pseudomonadota</taxon>
        <taxon>Betaproteobacteria</taxon>
        <taxon>Burkholderiales</taxon>
        <taxon>Oxalobacteraceae</taxon>
        <taxon>Collimonas</taxon>
    </lineage>
</organism>
<evidence type="ECO:0000256" key="9">
    <source>
        <dbReference type="ARBA" id="ARBA00034808"/>
    </source>
</evidence>
<dbReference type="Pfam" id="PF13361">
    <property type="entry name" value="UvrD_C"/>
    <property type="match status" value="1"/>
</dbReference>
<dbReference type="PANTHER" id="PTHR11070:SF2">
    <property type="entry name" value="ATP-DEPENDENT DNA HELICASE SRS2"/>
    <property type="match status" value="1"/>
</dbReference>
<dbReference type="PROSITE" id="PS51198">
    <property type="entry name" value="UVRD_HELICASE_ATP_BIND"/>
    <property type="match status" value="1"/>
</dbReference>
<dbReference type="SUPFAM" id="SSF52540">
    <property type="entry name" value="P-loop containing nucleoside triphosphate hydrolases"/>
    <property type="match status" value="1"/>
</dbReference>
<evidence type="ECO:0000256" key="2">
    <source>
        <dbReference type="ARBA" id="ARBA00022741"/>
    </source>
</evidence>
<evidence type="ECO:0000256" key="8">
    <source>
        <dbReference type="ARBA" id="ARBA00034617"/>
    </source>
</evidence>
<dbReference type="Gene3D" id="3.40.50.300">
    <property type="entry name" value="P-loop containing nucleotide triphosphate hydrolases"/>
    <property type="match status" value="2"/>
</dbReference>
<feature type="domain" description="UvrD-like helicase ATP-binding" evidence="13">
    <location>
        <begin position="195"/>
        <end position="491"/>
    </location>
</feature>
<dbReference type="RefSeq" id="WP_342829509.1">
    <property type="nucleotide sequence ID" value="NZ_JBANDC010000007.1"/>
</dbReference>
<dbReference type="InterPro" id="IPR013986">
    <property type="entry name" value="DExx_box_DNA_helicase_dom_sf"/>
</dbReference>
<comment type="catalytic activity">
    <reaction evidence="8">
        <text>Couples ATP hydrolysis with the unwinding of duplex DNA by translocating in the 3'-5' direction.</text>
        <dbReference type="EC" id="5.6.2.4"/>
    </reaction>
</comment>
<evidence type="ECO:0000256" key="10">
    <source>
        <dbReference type="ARBA" id="ARBA00034923"/>
    </source>
</evidence>
<evidence type="ECO:0000313" key="16">
    <source>
        <dbReference type="Proteomes" id="UP001495910"/>
    </source>
</evidence>
<keyword evidence="16" id="KW-1185">Reference proteome</keyword>
<dbReference type="Gene3D" id="1.10.10.160">
    <property type="match status" value="1"/>
</dbReference>
<dbReference type="PROSITE" id="PS51217">
    <property type="entry name" value="UVRD_HELICASE_CTER"/>
    <property type="match status" value="1"/>
</dbReference>
<keyword evidence="3 12" id="KW-0378">Hydrolase</keyword>
<proteinExistence type="inferred from homology"/>
<keyword evidence="2 12" id="KW-0547">Nucleotide-binding</keyword>
<dbReference type="InterPro" id="IPR014016">
    <property type="entry name" value="UvrD-like_ATP-bd"/>
</dbReference>
<evidence type="ECO:0000256" key="12">
    <source>
        <dbReference type="PROSITE-ProRule" id="PRU00560"/>
    </source>
</evidence>
<dbReference type="InterPro" id="IPR014017">
    <property type="entry name" value="DNA_helicase_UvrD-like_C"/>
</dbReference>
<evidence type="ECO:0000256" key="3">
    <source>
        <dbReference type="ARBA" id="ARBA00022801"/>
    </source>
</evidence>
<feature type="domain" description="UvrD-like helicase C-terminal" evidence="14">
    <location>
        <begin position="492"/>
        <end position="770"/>
    </location>
</feature>
<dbReference type="GO" id="GO:0004386">
    <property type="term" value="F:helicase activity"/>
    <property type="evidence" value="ECO:0007669"/>
    <property type="project" value="UniProtKB-KW"/>
</dbReference>
<evidence type="ECO:0000256" key="1">
    <source>
        <dbReference type="ARBA" id="ARBA00009922"/>
    </source>
</evidence>
<keyword evidence="7" id="KW-0413">Isomerase</keyword>
<dbReference type="Pfam" id="PF00580">
    <property type="entry name" value="UvrD-helicase"/>
    <property type="match status" value="1"/>
</dbReference>
<feature type="binding site" evidence="12">
    <location>
        <begin position="216"/>
        <end position="223"/>
    </location>
    <ligand>
        <name>ATP</name>
        <dbReference type="ChEBI" id="CHEBI:30616"/>
    </ligand>
</feature>
<keyword evidence="4 12" id="KW-0347">Helicase</keyword>
<dbReference type="Proteomes" id="UP001495910">
    <property type="component" value="Unassembled WGS sequence"/>
</dbReference>
<dbReference type="EMBL" id="JBANDC010000007">
    <property type="protein sequence ID" value="MEM4988016.1"/>
    <property type="molecule type" value="Genomic_DNA"/>
</dbReference>
<evidence type="ECO:0000256" key="5">
    <source>
        <dbReference type="ARBA" id="ARBA00022840"/>
    </source>
</evidence>
<accession>A0ABU9PVK1</accession>
<dbReference type="Pfam" id="PF06114">
    <property type="entry name" value="Peptidase_M78"/>
    <property type="match status" value="1"/>
</dbReference>
<sequence length="1117" mass="124007">MSDWIDIRRKARDCRQSLLDIVEGERKVDKLLEAALKNANLVKNYYVHGTIFNEGVVGMLDRVAEIIYVQAGLTPEEEAMVIAHELGHFYIHTDPLHEIRLLPDVLGGDPVDGGAAKVEGYSPTERNEVQANVFADEFLCPSEWIRTEYIERRLRPAVISVDLGIPVNRVVNQLIRALLLPPLRDPLAKPVSPTISLDPSQHEAATWAKGPLLVDAGPGTGKTRTLVHRVKHYFDIGSSPASILALTFSNKAAEEMRERISKMDPAAAVQMWISTFHSFGWEVIKKWPSEIGRSDKVKLFDEVEALALLEENLSKLDLQYYQNLYEPAIDLVAVLKAISRCKDEMITPQEYHLHALKAKEDAPNDEARENADKSLEIAGIYEVYERLLLEADAVDFGDLVSKSIVIIDKSSAAKQYIAAFKHVLVDEYQDVNLASSCLLQKIAKCGAEAWVVADQRQSIYRFRGAEPSNVARFETEFDGNRRPLGTNYRSFAPVVRSFENFSASMGGQGRMRGQWNAKRGDGGSVSVTVTPDVTAEAELIQAKANLFLSKGIPYSDQVILARTHLNLGRITSVLEKLGVPLLYLGDLFERAEIRDLLSLLALGAEPGNIGFPRIAAFPEYDVSKSDALSVATWADTQKVSIFEALKRTAEIPEISTSGRTGLAKLAVHLDGLENASPWSFLTVWLFERSDYLQPLLSKKNAKAQQNLIAIYHFLKVCGENAKAGRVGRREFLKRIRRIEALNQDTPFRAVSSEASDIDAIRVMTIHGSKGLEFGAVHFPVIATRYMPMSRSGGGVQCPPPPTLAQLKMDKDDHDAEEEGLFFVGLSRARDFLSLSRAEKYAAKVSASASKFLDHIGTHVTHADFKGAGASFAGTPLYVPCEAFSIYPEKQLSLYMECPARFRYEILDRLKGARGDNPYALFHRCVYITVDWLEKERMAGSMPTVQEGLTHLAAVWSERGPLTHGFELYYRRAAEGMVRAMCEAILRETGQYARAEWQIPLSNGIVSITPDRVLIEQSGLVRVQRTRTGKKTKSELGKPIYALLQKGATLHYPNHPVSIETFFLASGDVQVIPSGDDSKKLALYDEAIAGIKKGDFNIPSPLPRFCPNCPAYFACGAH</sequence>
<evidence type="ECO:0000259" key="14">
    <source>
        <dbReference type="PROSITE" id="PS51217"/>
    </source>
</evidence>
<evidence type="ECO:0000259" key="13">
    <source>
        <dbReference type="PROSITE" id="PS51198"/>
    </source>
</evidence>